<dbReference type="InterPro" id="IPR003423">
    <property type="entry name" value="OMP_efflux"/>
</dbReference>
<comment type="similarity">
    <text evidence="2">Belongs to the outer membrane factor (OMF) (TC 1.B.17) family.</text>
</comment>
<keyword evidence="3" id="KW-0813">Transport</keyword>
<dbReference type="SUPFAM" id="SSF56954">
    <property type="entry name" value="Outer membrane efflux proteins (OEP)"/>
    <property type="match status" value="1"/>
</dbReference>
<dbReference type="PANTHER" id="PTHR30026">
    <property type="entry name" value="OUTER MEMBRANE PROTEIN TOLC"/>
    <property type="match status" value="1"/>
</dbReference>
<proteinExistence type="inferred from homology"/>
<dbReference type="Pfam" id="PF02321">
    <property type="entry name" value="OEP"/>
    <property type="match status" value="1"/>
</dbReference>
<keyword evidence="4" id="KW-1134">Transmembrane beta strand</keyword>
<accession>A0A4Q7LRL5</accession>
<dbReference type="GO" id="GO:0009279">
    <property type="term" value="C:cell outer membrane"/>
    <property type="evidence" value="ECO:0007669"/>
    <property type="project" value="UniProtKB-SubCell"/>
</dbReference>
<evidence type="ECO:0000313" key="9">
    <source>
        <dbReference type="Proteomes" id="UP000293433"/>
    </source>
</evidence>
<evidence type="ECO:0000256" key="7">
    <source>
        <dbReference type="ARBA" id="ARBA00023237"/>
    </source>
</evidence>
<reference evidence="8 9" key="1">
    <citation type="submission" date="2019-02" db="EMBL/GenBank/DDBJ databases">
        <title>Genomic Encyclopedia of Type Strains, Phase IV (KMG-IV): sequencing the most valuable type-strain genomes for metagenomic binning, comparative biology and taxonomic classification.</title>
        <authorList>
            <person name="Goeker M."/>
        </authorList>
    </citation>
    <scope>NUCLEOTIDE SEQUENCE [LARGE SCALE GENOMIC DNA]</scope>
    <source>
        <strain evidence="8 9">DSM 10617</strain>
    </source>
</reference>
<evidence type="ECO:0000313" key="8">
    <source>
        <dbReference type="EMBL" id="RZS56882.1"/>
    </source>
</evidence>
<keyword evidence="7" id="KW-0998">Cell outer membrane</keyword>
<comment type="subcellular location">
    <subcellularLocation>
        <location evidence="1">Cell outer membrane</location>
    </subcellularLocation>
</comment>
<dbReference type="GO" id="GO:0015288">
    <property type="term" value="F:porin activity"/>
    <property type="evidence" value="ECO:0007669"/>
    <property type="project" value="TreeGrafter"/>
</dbReference>
<keyword evidence="5" id="KW-0812">Transmembrane</keyword>
<dbReference type="GO" id="GO:0015562">
    <property type="term" value="F:efflux transmembrane transporter activity"/>
    <property type="evidence" value="ECO:0007669"/>
    <property type="project" value="InterPro"/>
</dbReference>
<sequence>MLIRVRRPSASSAPFSSASPFSPGALCGRLRPLAVAGLVAWIGASAPGLAMAYCDEADAVAGAPAGRPALPDTQAFSASELFDGPAQGDGMTQLASLAREAVQASFDVRGAEHGSRAARQDLRQVEAGKSPQIGVNGTLGIGQSAVAGTTQSVGGVGTAGVNASAPLYDGGRLDALKDYRQRLVSASDEGVGNARERALREALLTVIDRNRYRLQLKVHGQQVAKLSCLSRSIEQIVARDRGRASELVQARKGVRQAEIARDEVQSLLRQADARLRRVVGDNVAPWGAVGVPLIELPALDGLLAQVNDSPEIRALRLQAEALDRLARANAAEGAPQVRWQVGANSARQAQTTTHGWNAGLALNMVIDDGGAVNAAASASRERAEATRRAMESGINERAKQVSTFHDAARSAYLRARHFAGVLQDSDQLRNATFEQWSKLGRRSLFDLISAENEHYQLRIAYINALHDGFSASAQLRNASSGLLPWVAPELAAVPAR</sequence>
<organism evidence="8 9">
    <name type="scientific">Sphaerotilus mobilis</name>
    <dbReference type="NCBI Taxonomy" id="47994"/>
    <lineage>
        <taxon>Bacteria</taxon>
        <taxon>Pseudomonadati</taxon>
        <taxon>Pseudomonadota</taxon>
        <taxon>Betaproteobacteria</taxon>
        <taxon>Burkholderiales</taxon>
        <taxon>Sphaerotilaceae</taxon>
        <taxon>Sphaerotilus</taxon>
    </lineage>
</organism>
<dbReference type="Proteomes" id="UP000293433">
    <property type="component" value="Unassembled WGS sequence"/>
</dbReference>
<dbReference type="EMBL" id="SGWV01000008">
    <property type="protein sequence ID" value="RZS56882.1"/>
    <property type="molecule type" value="Genomic_DNA"/>
</dbReference>
<evidence type="ECO:0000256" key="1">
    <source>
        <dbReference type="ARBA" id="ARBA00004442"/>
    </source>
</evidence>
<comment type="caution">
    <text evidence="8">The sequence shown here is derived from an EMBL/GenBank/DDBJ whole genome shotgun (WGS) entry which is preliminary data.</text>
</comment>
<gene>
    <name evidence="8" type="ORF">EV685_1437</name>
</gene>
<name>A0A4Q7LRL5_9BURK</name>
<evidence type="ECO:0000256" key="6">
    <source>
        <dbReference type="ARBA" id="ARBA00023136"/>
    </source>
</evidence>
<keyword evidence="9" id="KW-1185">Reference proteome</keyword>
<dbReference type="Gene3D" id="1.20.1600.10">
    <property type="entry name" value="Outer membrane efflux proteins (OEP)"/>
    <property type="match status" value="1"/>
</dbReference>
<protein>
    <submittedName>
        <fullName evidence="8">Outer membrane protein TolC</fullName>
    </submittedName>
</protein>
<keyword evidence="6" id="KW-0472">Membrane</keyword>
<evidence type="ECO:0000256" key="4">
    <source>
        <dbReference type="ARBA" id="ARBA00022452"/>
    </source>
</evidence>
<dbReference type="OrthoDB" id="8683954at2"/>
<evidence type="ECO:0000256" key="3">
    <source>
        <dbReference type="ARBA" id="ARBA00022448"/>
    </source>
</evidence>
<evidence type="ECO:0000256" key="2">
    <source>
        <dbReference type="ARBA" id="ARBA00007613"/>
    </source>
</evidence>
<dbReference type="GO" id="GO:1990281">
    <property type="term" value="C:efflux pump complex"/>
    <property type="evidence" value="ECO:0007669"/>
    <property type="project" value="TreeGrafter"/>
</dbReference>
<dbReference type="InterPro" id="IPR051906">
    <property type="entry name" value="TolC-like"/>
</dbReference>
<evidence type="ECO:0000256" key="5">
    <source>
        <dbReference type="ARBA" id="ARBA00022692"/>
    </source>
</evidence>
<dbReference type="PANTHER" id="PTHR30026:SF20">
    <property type="entry name" value="OUTER MEMBRANE PROTEIN TOLC"/>
    <property type="match status" value="1"/>
</dbReference>
<dbReference type="AlphaFoldDB" id="A0A4Q7LRL5"/>